<comment type="caution">
    <text evidence="7">The sequence shown here is derived from an EMBL/GenBank/DDBJ whole genome shotgun (WGS) entry which is preliminary data.</text>
</comment>
<keyword evidence="2 5" id="KW-0521">NADP</keyword>
<feature type="binding site" evidence="5">
    <location>
        <position position="185"/>
    </location>
    <ligand>
        <name>NADP(+)</name>
        <dbReference type="ChEBI" id="CHEBI:58349"/>
    </ligand>
</feature>
<keyword evidence="5" id="KW-0511">Multifunctional enzyme</keyword>
<protein>
    <recommendedName>
        <fullName evidence="5">GDP-L-fucose synthase</fullName>
        <ecNumber evidence="5">1.1.1.271</ecNumber>
    </recommendedName>
    <alternativeName>
        <fullName evidence="5">GDP-4-keto-6-deoxy-D-mannose-3,5-epimerase-4-reductase</fullName>
    </alternativeName>
</protein>
<name>A0ABP8NUG1_9NOCA</name>
<feature type="binding site" evidence="5">
    <location>
        <position position="215"/>
    </location>
    <ligand>
        <name>substrate</name>
    </ligand>
</feature>
<dbReference type="EMBL" id="BAABFB010000007">
    <property type="protein sequence ID" value="GAA4471168.1"/>
    <property type="molecule type" value="Genomic_DNA"/>
</dbReference>
<dbReference type="InterPro" id="IPR036291">
    <property type="entry name" value="NAD(P)-bd_dom_sf"/>
</dbReference>
<comment type="pathway">
    <text evidence="5">Nucleotide-sugar biosynthesis; GDP-L-fucose biosynthesis via de novo pathway; GDP-L-fucose from GDP-alpha-D-mannose: step 2/2.</text>
</comment>
<comment type="similarity">
    <text evidence="1 5">Belongs to the NAD(P)-dependent epimerase/dehydratase family. Fucose synthase subfamily.</text>
</comment>
<feature type="domain" description="NAD-dependent epimerase/dehydratase" evidence="6">
    <location>
        <begin position="12"/>
        <end position="243"/>
    </location>
</feature>
<feature type="binding site" evidence="5">
    <location>
        <begin position="16"/>
        <end position="22"/>
    </location>
    <ligand>
        <name>NADP(+)</name>
        <dbReference type="ChEBI" id="CHEBI:58349"/>
    </ligand>
</feature>
<feature type="site" description="Important for catalytic activity" evidence="5">
    <location>
        <position position="113"/>
    </location>
</feature>
<feature type="active site" description="Proton donor/acceptor" evidence="5">
    <location>
        <position position="142"/>
    </location>
</feature>
<feature type="binding site" evidence="5">
    <location>
        <begin position="169"/>
        <end position="172"/>
    </location>
    <ligand>
        <name>NADP(+)</name>
        <dbReference type="ChEBI" id="CHEBI:58349"/>
    </ligand>
</feature>
<dbReference type="SUPFAM" id="SSF51735">
    <property type="entry name" value="NAD(P)-binding Rossmann-fold domains"/>
    <property type="match status" value="1"/>
</dbReference>
<organism evidence="7 8">
    <name type="scientific">Rhodococcus olei</name>
    <dbReference type="NCBI Taxonomy" id="2161675"/>
    <lineage>
        <taxon>Bacteria</taxon>
        <taxon>Bacillati</taxon>
        <taxon>Actinomycetota</taxon>
        <taxon>Actinomycetes</taxon>
        <taxon>Mycobacteriales</taxon>
        <taxon>Nocardiaceae</taxon>
        <taxon>Rhodococcus</taxon>
    </lineage>
</organism>
<reference evidence="8" key="1">
    <citation type="journal article" date="2019" name="Int. J. Syst. Evol. Microbiol.">
        <title>The Global Catalogue of Microorganisms (GCM) 10K type strain sequencing project: providing services to taxonomists for standard genome sequencing and annotation.</title>
        <authorList>
            <consortium name="The Broad Institute Genomics Platform"/>
            <consortium name="The Broad Institute Genome Sequencing Center for Infectious Disease"/>
            <person name="Wu L."/>
            <person name="Ma J."/>
        </authorList>
    </citation>
    <scope>NUCLEOTIDE SEQUENCE [LARGE SCALE GENOMIC DNA]</scope>
    <source>
        <strain evidence="8">JCM 32206</strain>
    </source>
</reference>
<feature type="binding site" evidence="5">
    <location>
        <position position="275"/>
    </location>
    <ligand>
        <name>substrate</name>
    </ligand>
</feature>
<comment type="catalytic activity">
    <reaction evidence="5">
        <text>GDP-beta-L-fucose + NADP(+) = GDP-4-dehydro-alpha-D-rhamnose + NADPH + H(+)</text>
        <dbReference type="Rhea" id="RHEA:18885"/>
        <dbReference type="ChEBI" id="CHEBI:15378"/>
        <dbReference type="ChEBI" id="CHEBI:57273"/>
        <dbReference type="ChEBI" id="CHEBI:57783"/>
        <dbReference type="ChEBI" id="CHEBI:57964"/>
        <dbReference type="ChEBI" id="CHEBI:58349"/>
        <dbReference type="EC" id="1.1.1.271"/>
    </reaction>
</comment>
<sequence>MAAQPISRDARIYIAGHRGLVGAGLWRYFTEHGFVNLIGRSSEDLDLRDSGATAAFLDETRPDVVIDAAARVGGIAANDARPAHFLSDNLRIQLNLLDSAVSAGVRRFLFLGSSCIYPKFAEQPIREEALLGGRLESTNEAYAIAKLAGILQVKAIRSQYGLPYISAMPSNVYGPGDNFTAGDSHVLPAMIRRFHDAVRAGVSEVTCWGTGEPRREFLHVDDLAAACHVLLDRYDDALPINVGTGVDVTIADLARLVADVVGFDGEVRWDATKPDGTPRKLLDVQRLTALGWQAAIPLSAGVKSMYEWFLDHQHDYRR</sequence>
<dbReference type="PANTHER" id="PTHR43238:SF1">
    <property type="entry name" value="GDP-L-FUCOSE SYNTHASE"/>
    <property type="match status" value="1"/>
</dbReference>
<gene>
    <name evidence="5" type="primary">fcl</name>
    <name evidence="7" type="ORF">GCM10023094_01350</name>
</gene>
<dbReference type="PANTHER" id="PTHR43238">
    <property type="entry name" value="GDP-L-FUCOSE SYNTHASE"/>
    <property type="match status" value="1"/>
</dbReference>
<feature type="binding site" evidence="5">
    <location>
        <position position="193"/>
    </location>
    <ligand>
        <name>substrate</name>
    </ligand>
</feature>
<evidence type="ECO:0000256" key="4">
    <source>
        <dbReference type="ARBA" id="ARBA00023235"/>
    </source>
</evidence>
<feature type="site" description="Important for catalytic activity" evidence="5">
    <location>
        <position position="115"/>
    </location>
</feature>
<comment type="function">
    <text evidence="5">Catalyzes the two-step NADP-dependent conversion of GDP-4-dehydro-6-deoxy-D-mannose to GDP-fucose, involving an epimerase and a reductase reaction.</text>
</comment>
<feature type="binding site" evidence="5">
    <location>
        <position position="208"/>
    </location>
    <ligand>
        <name>substrate</name>
    </ligand>
</feature>
<dbReference type="CDD" id="cd05239">
    <property type="entry name" value="GDP_FS_SDR_e"/>
    <property type="match status" value="1"/>
</dbReference>
<keyword evidence="4 5" id="KW-0413">Isomerase</keyword>
<dbReference type="Proteomes" id="UP001501183">
    <property type="component" value="Unassembled WGS sequence"/>
</dbReference>
<dbReference type="Gene3D" id="3.90.25.10">
    <property type="entry name" value="UDP-galactose 4-epimerase, domain 1"/>
    <property type="match status" value="1"/>
</dbReference>
<evidence type="ECO:0000256" key="3">
    <source>
        <dbReference type="ARBA" id="ARBA00023002"/>
    </source>
</evidence>
<dbReference type="InterPro" id="IPR001509">
    <property type="entry name" value="Epimerase_deHydtase"/>
</dbReference>
<feature type="binding site" evidence="5">
    <location>
        <begin position="111"/>
        <end position="114"/>
    </location>
    <ligand>
        <name>NADP(+)</name>
        <dbReference type="ChEBI" id="CHEBI:58349"/>
    </ligand>
</feature>
<evidence type="ECO:0000259" key="6">
    <source>
        <dbReference type="Pfam" id="PF01370"/>
    </source>
</evidence>
<dbReference type="HAMAP" id="MF_00956">
    <property type="entry name" value="GDP_fucose_synth"/>
    <property type="match status" value="1"/>
</dbReference>
<keyword evidence="3 5" id="KW-0560">Oxidoreductase</keyword>
<evidence type="ECO:0000256" key="5">
    <source>
        <dbReference type="HAMAP-Rule" id="MF_00956"/>
    </source>
</evidence>
<evidence type="ECO:0000256" key="2">
    <source>
        <dbReference type="ARBA" id="ARBA00022857"/>
    </source>
</evidence>
<feature type="binding site" evidence="5">
    <location>
        <position position="146"/>
    </location>
    <ligand>
        <name>NADP(+)</name>
        <dbReference type="ChEBI" id="CHEBI:58349"/>
    </ligand>
</feature>
<evidence type="ECO:0000313" key="7">
    <source>
        <dbReference type="EMBL" id="GAA4471168.1"/>
    </source>
</evidence>
<dbReference type="InterPro" id="IPR028614">
    <property type="entry name" value="GDP_fucose/colitose_synth"/>
</dbReference>
<dbReference type="RefSeq" id="WP_345341028.1">
    <property type="nucleotide sequence ID" value="NZ_BAABFB010000007.1"/>
</dbReference>
<evidence type="ECO:0000256" key="1">
    <source>
        <dbReference type="ARBA" id="ARBA00005959"/>
    </source>
</evidence>
<dbReference type="EC" id="1.1.1.271" evidence="5"/>
<dbReference type="Gene3D" id="3.40.50.720">
    <property type="entry name" value="NAD(P)-binding Rossmann-like Domain"/>
    <property type="match status" value="1"/>
</dbReference>
<proteinExistence type="inferred from homology"/>
<evidence type="ECO:0000313" key="8">
    <source>
        <dbReference type="Proteomes" id="UP001501183"/>
    </source>
</evidence>
<keyword evidence="8" id="KW-1185">Reference proteome</keyword>
<dbReference type="Pfam" id="PF01370">
    <property type="entry name" value="Epimerase"/>
    <property type="match status" value="1"/>
</dbReference>
<accession>A0ABP8NUG1</accession>